<comment type="caution">
    <text evidence="1">The sequence shown here is derived from an EMBL/GenBank/DDBJ whole genome shotgun (WGS) entry which is preliminary data.</text>
</comment>
<proteinExistence type="predicted"/>
<dbReference type="RefSeq" id="WP_354192901.1">
    <property type="nucleotide sequence ID" value="NZ_JBEPML010000002.1"/>
</dbReference>
<protein>
    <submittedName>
        <fullName evidence="1">Uncharacterized protein</fullName>
    </submittedName>
</protein>
<organism evidence="1 2">
    <name type="scientific">Aquamicrobium terrae</name>
    <dbReference type="NCBI Taxonomy" id="1324945"/>
    <lineage>
        <taxon>Bacteria</taxon>
        <taxon>Pseudomonadati</taxon>
        <taxon>Pseudomonadota</taxon>
        <taxon>Alphaproteobacteria</taxon>
        <taxon>Hyphomicrobiales</taxon>
        <taxon>Phyllobacteriaceae</taxon>
        <taxon>Aquamicrobium</taxon>
    </lineage>
</organism>
<keyword evidence="2" id="KW-1185">Reference proteome</keyword>
<accession>A0ABV2MW34</accession>
<sequence length="279" mass="31199">MVERYTLVRDGRQGWGLAKRPNGVYVHHSDYEALRAELEQVRRDRDANHNLAIANGERAKDEHRRAEAAERLAEARVVVKPLEWSEYETEGWADRADAEAGSFGVFYNIDIQRDGYRVVFDREAVGAIGTFETADEAKAATQADYERRILSALAEPAGEVEPEPVAYPKIMYVCEHCHEHNPEMCGHDRTDIYVTPDGRWLCDGCLDEEGVPHRDCVSPPTLYTSPVATPPASAIRGALPATGRYVDRLIRIFRDRPDDDTSAVVLQDYARAALAGSAE</sequence>
<reference evidence="1 2" key="1">
    <citation type="submission" date="2024-06" db="EMBL/GenBank/DDBJ databases">
        <title>Genomic Encyclopedia of Type Strains, Phase IV (KMG-IV): sequencing the most valuable type-strain genomes for metagenomic binning, comparative biology and taxonomic classification.</title>
        <authorList>
            <person name="Goeker M."/>
        </authorList>
    </citation>
    <scope>NUCLEOTIDE SEQUENCE [LARGE SCALE GENOMIC DNA]</scope>
    <source>
        <strain evidence="1 2">DSM 27865</strain>
    </source>
</reference>
<dbReference type="Proteomes" id="UP001549076">
    <property type="component" value="Unassembled WGS sequence"/>
</dbReference>
<name>A0ABV2MW34_9HYPH</name>
<evidence type="ECO:0000313" key="1">
    <source>
        <dbReference type="EMBL" id="MET3790709.1"/>
    </source>
</evidence>
<dbReference type="EMBL" id="JBEPML010000002">
    <property type="protein sequence ID" value="MET3790709.1"/>
    <property type="molecule type" value="Genomic_DNA"/>
</dbReference>
<gene>
    <name evidence="1" type="ORF">ABID37_000900</name>
</gene>
<evidence type="ECO:0000313" key="2">
    <source>
        <dbReference type="Proteomes" id="UP001549076"/>
    </source>
</evidence>